<feature type="region of interest" description="Disordered" evidence="1">
    <location>
        <begin position="136"/>
        <end position="212"/>
    </location>
</feature>
<organism evidence="3 4">
    <name type="scientific">Cannabis sativa</name>
    <name type="common">Hemp</name>
    <name type="synonym">Marijuana</name>
    <dbReference type="NCBI Taxonomy" id="3483"/>
    <lineage>
        <taxon>Eukaryota</taxon>
        <taxon>Viridiplantae</taxon>
        <taxon>Streptophyta</taxon>
        <taxon>Embryophyta</taxon>
        <taxon>Tracheophyta</taxon>
        <taxon>Spermatophyta</taxon>
        <taxon>Magnoliopsida</taxon>
        <taxon>eudicotyledons</taxon>
        <taxon>Gunneridae</taxon>
        <taxon>Pentapetalae</taxon>
        <taxon>rosids</taxon>
        <taxon>fabids</taxon>
        <taxon>Rosales</taxon>
        <taxon>Cannabaceae</taxon>
        <taxon>Cannabis</taxon>
    </lineage>
</organism>
<dbReference type="PANTHER" id="PTHR46250:SF15">
    <property type="entry name" value="OS01G0523800 PROTEIN"/>
    <property type="match status" value="1"/>
</dbReference>
<sequence length="306" mass="34378">MLYTNGSFKMSSSSNAYQRGRGKNKHYWTPTQDNVLIECLLELSQNSTWRADSGFKNGYLQQMEIMLEEKLPGSKLKASPHIESRIKNLKGKYSCLVELLSLCGFSWDNEHSLLLCEKSAFDEYVKLAEIYGRDRATGTNADNADDDEEEIRQNDATGVEFGVDDNIDGGEDDEEIDEFDGVSHTQQPTNIRRRSTESTTSNQQRGKNKKTKVMDEISTNVGALADSISNIVPKFQGLIDAISDKDVAEMQTNLFTEISKINGLTPMQCIPATNILAKEPPLMRVFYAISDEMKLLYILNMLQNDA</sequence>
<dbReference type="Pfam" id="PF12776">
    <property type="entry name" value="Myb_DNA-bind_3"/>
    <property type="match status" value="1"/>
</dbReference>
<dbReference type="InterPro" id="IPR024752">
    <property type="entry name" value="Myb/SANT-like_dom"/>
</dbReference>
<protein>
    <recommendedName>
        <fullName evidence="2">Myb/SANT-like domain-containing protein</fullName>
    </recommendedName>
</protein>
<proteinExistence type="predicted"/>
<dbReference type="AlphaFoldDB" id="A0A7J6FJW3"/>
<comment type="caution">
    <text evidence="3">The sequence shown here is derived from an EMBL/GenBank/DDBJ whole genome shotgun (WGS) entry which is preliminary data.</text>
</comment>
<gene>
    <name evidence="3" type="ORF">F8388_002885</name>
</gene>
<dbReference type="PANTHER" id="PTHR46250">
    <property type="entry name" value="MYB/SANT-LIKE DNA-BINDING DOMAIN PROTEIN-RELATED"/>
    <property type="match status" value="1"/>
</dbReference>
<feature type="domain" description="Myb/SANT-like" evidence="2">
    <location>
        <begin position="27"/>
        <end position="124"/>
    </location>
</feature>
<dbReference type="Proteomes" id="UP000525078">
    <property type="component" value="Unassembled WGS sequence"/>
</dbReference>
<name>A0A7J6FJW3_CANSA</name>
<feature type="compositionally biased region" description="Acidic residues" evidence="1">
    <location>
        <begin position="162"/>
        <end position="180"/>
    </location>
</feature>
<feature type="region of interest" description="Disordered" evidence="1">
    <location>
        <begin position="1"/>
        <end position="20"/>
    </location>
</feature>
<accession>A0A7J6FJW3</accession>
<evidence type="ECO:0000256" key="1">
    <source>
        <dbReference type="SAM" id="MobiDB-lite"/>
    </source>
</evidence>
<reference evidence="3 4" key="1">
    <citation type="journal article" date="2020" name="bioRxiv">
        <title>Sequence and annotation of 42 cannabis genomes reveals extensive copy number variation in cannabinoid synthesis and pathogen resistance genes.</title>
        <authorList>
            <person name="Mckernan K.J."/>
            <person name="Helbert Y."/>
            <person name="Kane L.T."/>
            <person name="Ebling H."/>
            <person name="Zhang L."/>
            <person name="Liu B."/>
            <person name="Eaton Z."/>
            <person name="Mclaughlin S."/>
            <person name="Kingan S."/>
            <person name="Baybayan P."/>
            <person name="Concepcion G."/>
            <person name="Jordan M."/>
            <person name="Riva A."/>
            <person name="Barbazuk W."/>
            <person name="Harkins T."/>
        </authorList>
    </citation>
    <scope>NUCLEOTIDE SEQUENCE [LARGE SCALE GENOMIC DNA]</scope>
    <source>
        <strain evidence="4">cv. Jamaican Lion 4</strain>
        <tissue evidence="3">Leaf</tissue>
    </source>
</reference>
<evidence type="ECO:0000313" key="4">
    <source>
        <dbReference type="Proteomes" id="UP000525078"/>
    </source>
</evidence>
<evidence type="ECO:0000259" key="2">
    <source>
        <dbReference type="Pfam" id="PF12776"/>
    </source>
</evidence>
<evidence type="ECO:0000313" key="3">
    <source>
        <dbReference type="EMBL" id="KAF4370992.1"/>
    </source>
</evidence>
<feature type="compositionally biased region" description="Polar residues" evidence="1">
    <location>
        <begin position="1"/>
        <end position="17"/>
    </location>
</feature>
<dbReference type="EMBL" id="JAATIP010000114">
    <property type="protein sequence ID" value="KAF4370992.1"/>
    <property type="molecule type" value="Genomic_DNA"/>
</dbReference>